<comment type="caution">
    <text evidence="2">The sequence shown here is derived from an EMBL/GenBank/DDBJ whole genome shotgun (WGS) entry which is preliminary data.</text>
</comment>
<keyword evidence="3" id="KW-1185">Reference proteome</keyword>
<feature type="region of interest" description="Disordered" evidence="1">
    <location>
        <begin position="1735"/>
        <end position="1764"/>
    </location>
</feature>
<feature type="compositionally biased region" description="Basic residues" evidence="1">
    <location>
        <begin position="117"/>
        <end position="141"/>
    </location>
</feature>
<name>A0ABR2I5Z5_9EUKA</name>
<feature type="compositionally biased region" description="Basic residues" evidence="1">
    <location>
        <begin position="83"/>
        <end position="95"/>
    </location>
</feature>
<feature type="compositionally biased region" description="Acidic residues" evidence="1">
    <location>
        <begin position="1663"/>
        <end position="1674"/>
    </location>
</feature>
<feature type="region of interest" description="Disordered" evidence="1">
    <location>
        <begin position="1582"/>
        <end position="1713"/>
    </location>
</feature>
<feature type="region of interest" description="Disordered" evidence="1">
    <location>
        <begin position="116"/>
        <end position="141"/>
    </location>
</feature>
<feature type="compositionally biased region" description="Acidic residues" evidence="1">
    <location>
        <begin position="1704"/>
        <end position="1713"/>
    </location>
</feature>
<dbReference type="Proteomes" id="UP001470230">
    <property type="component" value="Unassembled WGS sequence"/>
</dbReference>
<evidence type="ECO:0000256" key="1">
    <source>
        <dbReference type="SAM" id="MobiDB-lite"/>
    </source>
</evidence>
<feature type="compositionally biased region" description="Acidic residues" evidence="1">
    <location>
        <begin position="1587"/>
        <end position="1612"/>
    </location>
</feature>
<feature type="compositionally biased region" description="Polar residues" evidence="1">
    <location>
        <begin position="860"/>
        <end position="893"/>
    </location>
</feature>
<dbReference type="EMBL" id="JAPFFF010000019">
    <property type="protein sequence ID" value="KAK8857939.1"/>
    <property type="molecule type" value="Genomic_DNA"/>
</dbReference>
<feature type="compositionally biased region" description="Low complexity" evidence="1">
    <location>
        <begin position="1231"/>
        <end position="1246"/>
    </location>
</feature>
<feature type="region of interest" description="Disordered" evidence="1">
    <location>
        <begin position="1782"/>
        <end position="1807"/>
    </location>
</feature>
<feature type="compositionally biased region" description="Polar residues" evidence="1">
    <location>
        <begin position="1070"/>
        <end position="1089"/>
    </location>
</feature>
<feature type="compositionally biased region" description="Basic and acidic residues" evidence="1">
    <location>
        <begin position="973"/>
        <end position="993"/>
    </location>
</feature>
<feature type="compositionally biased region" description="Basic and acidic residues" evidence="1">
    <location>
        <begin position="730"/>
        <end position="742"/>
    </location>
</feature>
<proteinExistence type="predicted"/>
<feature type="compositionally biased region" description="Acidic residues" evidence="1">
    <location>
        <begin position="1798"/>
        <end position="1807"/>
    </location>
</feature>
<feature type="compositionally biased region" description="Low complexity" evidence="1">
    <location>
        <begin position="1001"/>
        <end position="1015"/>
    </location>
</feature>
<feature type="compositionally biased region" description="Acidic residues" evidence="1">
    <location>
        <begin position="1624"/>
        <end position="1635"/>
    </location>
</feature>
<feature type="region of interest" description="Disordered" evidence="1">
    <location>
        <begin position="804"/>
        <end position="919"/>
    </location>
</feature>
<feature type="compositionally biased region" description="Polar residues" evidence="1">
    <location>
        <begin position="707"/>
        <end position="725"/>
    </location>
</feature>
<organism evidence="2 3">
    <name type="scientific">Tritrichomonas musculus</name>
    <dbReference type="NCBI Taxonomy" id="1915356"/>
    <lineage>
        <taxon>Eukaryota</taxon>
        <taxon>Metamonada</taxon>
        <taxon>Parabasalia</taxon>
        <taxon>Tritrichomonadida</taxon>
        <taxon>Tritrichomonadidae</taxon>
        <taxon>Tritrichomonas</taxon>
    </lineage>
</organism>
<feature type="compositionally biased region" description="Acidic residues" evidence="1">
    <location>
        <begin position="1409"/>
        <end position="1419"/>
    </location>
</feature>
<feature type="region of interest" description="Disordered" evidence="1">
    <location>
        <begin position="1535"/>
        <end position="1565"/>
    </location>
</feature>
<feature type="region of interest" description="Disordered" evidence="1">
    <location>
        <begin position="677"/>
        <end position="696"/>
    </location>
</feature>
<gene>
    <name evidence="2" type="ORF">M9Y10_013038</name>
</gene>
<feature type="region of interest" description="Disordered" evidence="1">
    <location>
        <begin position="1373"/>
        <end position="1419"/>
    </location>
</feature>
<feature type="compositionally biased region" description="Acidic residues" evidence="1">
    <location>
        <begin position="1373"/>
        <end position="1382"/>
    </location>
</feature>
<accession>A0ABR2I5Z5</accession>
<feature type="region of interest" description="Disordered" evidence="1">
    <location>
        <begin position="704"/>
        <end position="773"/>
    </location>
</feature>
<protein>
    <submittedName>
        <fullName evidence="2">Uncharacterized protein</fullName>
    </submittedName>
</protein>
<feature type="compositionally biased region" description="Basic and acidic residues" evidence="1">
    <location>
        <begin position="751"/>
        <end position="769"/>
    </location>
</feature>
<evidence type="ECO:0000313" key="3">
    <source>
        <dbReference type="Proteomes" id="UP001470230"/>
    </source>
</evidence>
<reference evidence="2 3" key="1">
    <citation type="submission" date="2024-04" db="EMBL/GenBank/DDBJ databases">
        <title>Tritrichomonas musculus Genome.</title>
        <authorList>
            <person name="Alves-Ferreira E."/>
            <person name="Grigg M."/>
            <person name="Lorenzi H."/>
            <person name="Galac M."/>
        </authorList>
    </citation>
    <scope>NUCLEOTIDE SEQUENCE [LARGE SCALE GENOMIC DNA]</scope>
    <source>
        <strain evidence="2 3">EAF2021</strain>
    </source>
</reference>
<feature type="compositionally biased region" description="Polar residues" evidence="1">
    <location>
        <begin position="1174"/>
        <end position="1187"/>
    </location>
</feature>
<feature type="region of interest" description="Disordered" evidence="1">
    <location>
        <begin position="968"/>
        <end position="1257"/>
    </location>
</feature>
<feature type="region of interest" description="Disordered" evidence="1">
    <location>
        <begin position="260"/>
        <end position="279"/>
    </location>
</feature>
<feature type="region of interest" description="Disordered" evidence="1">
    <location>
        <begin position="17"/>
        <end position="97"/>
    </location>
</feature>
<feature type="compositionally biased region" description="Acidic residues" evidence="1">
    <location>
        <begin position="1091"/>
        <end position="1108"/>
    </location>
</feature>
<sequence length="1832" mass="210411">MSKNTALILRLQKIRDLIDTRDNENNSDSLSSSSPSETPIPPTRLSLKKKDSKSSKSKNPPPQKHKSSAIRSEKISSDNNKSPKQRSKSTSRSTRKNYYLNKYDVSFLDDQDEPAHITKHHNHNTTHHRKDSKVHKIEHKHHLQDKYDFNENKRGRNIKYYNENPYGSKIDYEKTQSRNEDPYRNGYYYKSHNADTGNDKYKKSSNDYYYITKSKEEPTSTQKHGIYITRDFKTSKSPSPYKSIHDEVYRYDGILSQHRKKNRKTSLFDSSSEDELDKYKSRTVEKTRRYMQNLNLSSSSDDTDIDRITSKYRRPLNKENKKRSIKEILNEKDPLSFSDDSEFSLSKPIITRSKPTTAASPIKTNTNLIYNRNRYLANFSDSSSSSDDNLNGILKTYSSHLKQTTSKEYQPTKSTKLTSNKHNFDLSSSDDFNVLPIFGISKKAKHIDTSSSDDDMSQYNIEYPKNFLRNKPLKSTSEDDDDFQTFNYKTTKRTVSPSPVNRYSKFLDSDDDSFEDITNFAKFTLKKHSKITKPTISSSSSNSDLELNQFNLFKSPKLYDDNEISKKHNALKNVFNEFSSDSSSSSINIDDILAQKEIAKQTQRILDDDIDLDDSEIIPKRHQKKKTNLKLSVPLSLHSPEVKDKKVSRINKKTALDDDDDELFQQIKALTNVDVDAKNNNNRNDKSSKMNIKFSSSDSADDIYNKYSANSDQNIQRKAKGNQNNEDNDEKSSADELIDKYSKLMPKPASKKVEINRKEESMKTTKKNNDNQVNDLISQLKKENLLSSDEEFENILKKNNNNTTKTEVLSDSDNDLPEMIISKPSSTSNRKDNQHEKEEEEEENDNLTDELMERYKYASDITNSSESLPQNKKQSYLTMNTQSQKRHQTTTNIKPRVDDEEENEEERRENLDSTYDIIEDGKAIEEKIFNAFDETKEDDELSTSDHDIQSAKYLDSKITDFDERLDQIASDDESTKKKYESLHWKTSSDELPNHHLPHYFSSSTNENENENINQEKSNDSMLDLLSPKKVKDDIRIGRSPSNDIRVEDDIQDEISTSTNAFENDEDGSNKKSLSSILFNYNNSSPQKNIPDQEEEEEEGNANNEEEEQKNETPKKKKLMNLNPLVIPTNDKANIENFTNKQEGSGVATPIKSPDDKLPGVFNSDNSSDDVFGLTQPSPKSITPSPFNSDAEIFDNENSPKKMKLNLSGSSPSSQQKKPHPSIPHPEASKGNNINDNDENATNNASAAKEEEEEEAFDVNMEFNNLISEEEEEEFNEIIQIIDDNENDFDNMNPPENNNENVQTFEAKGNSINSNEDEDSTNGINELIKESLISDEDQRKNVDVDKLLDQHKDLLNKEDKGDADFLNDLDAEGNNEEEEELITDSELPTNQSVNDSNKHDIDDIINNNNNEEEEKEEDNINQFDIDDIVNNNNEEGNVNDSNPYKIDDIIGNEEEEEEINEILNENQFEVDDAIGNDNEEEEEVRNEISNGNQFEVDDIIGNDNEEEEEEARNEISNGNQFEVDDIIGNENEVEVSNGNEKDEAVNPGNDFEVDNNNSNNEEETDGSINEFVSKIKSNIINQDNQLLDNEEEEADEFENLVDNEFDTFEEEEKQETGNKNIDDQQNPEEDFDEAATEDQFISNHDEEEEGTRNQPSSSLLKSDEENEEEEEEALDNIEVPTELVIKNRSLNLDNLAPEKQRGIGNEEEESDFDINENFDRLKEIVVEPRPFVHIDEYVTNKESPEANQEQNGDGEEEDSDLDIHDNYSRLNEIVVEPRPFVHIDEDNDQNHNQNAIDDQLFDDSEEEDDILQKGEELLKLLSGEKEDDEEADI</sequence>
<feature type="compositionally biased region" description="Low complexity" evidence="1">
    <location>
        <begin position="27"/>
        <end position="37"/>
    </location>
</feature>
<evidence type="ECO:0000313" key="2">
    <source>
        <dbReference type="EMBL" id="KAK8857939.1"/>
    </source>
</evidence>
<feature type="compositionally biased region" description="Acidic residues" evidence="1">
    <location>
        <begin position="838"/>
        <end position="850"/>
    </location>
</feature>